<sequence>MLIKRGLTTNEELKWDDIHYLVNNGLLFQFNYQYYEYLPLEKVFVSVDQKNSAAQKIDFLKAIEVTDIGIINNVYDLGSFWKNLEKRLS</sequence>
<proteinExistence type="predicted"/>
<dbReference type="EMBL" id="JAEUBF010001178">
    <property type="protein sequence ID" value="KAH3672185.1"/>
    <property type="molecule type" value="Genomic_DNA"/>
</dbReference>
<evidence type="ECO:0000313" key="1">
    <source>
        <dbReference type="EMBL" id="KAH3672185.1"/>
    </source>
</evidence>
<organism evidence="1 2">
    <name type="scientific">Wickerhamomyces mucosus</name>
    <dbReference type="NCBI Taxonomy" id="1378264"/>
    <lineage>
        <taxon>Eukaryota</taxon>
        <taxon>Fungi</taxon>
        <taxon>Dikarya</taxon>
        <taxon>Ascomycota</taxon>
        <taxon>Saccharomycotina</taxon>
        <taxon>Saccharomycetes</taxon>
        <taxon>Phaffomycetales</taxon>
        <taxon>Wickerhamomycetaceae</taxon>
        <taxon>Wickerhamomyces</taxon>
    </lineage>
</organism>
<reference evidence="1" key="1">
    <citation type="journal article" date="2021" name="Open Biol.">
        <title>Shared evolutionary footprints suggest mitochondrial oxidative damage underlies multiple complex I losses in fungi.</title>
        <authorList>
            <person name="Schikora-Tamarit M.A."/>
            <person name="Marcet-Houben M."/>
            <person name="Nosek J."/>
            <person name="Gabaldon T."/>
        </authorList>
    </citation>
    <scope>NUCLEOTIDE SEQUENCE</scope>
    <source>
        <strain evidence="1">CBS6341</strain>
    </source>
</reference>
<reference evidence="1" key="2">
    <citation type="submission" date="2021-01" db="EMBL/GenBank/DDBJ databases">
        <authorList>
            <person name="Schikora-Tamarit M.A."/>
        </authorList>
    </citation>
    <scope>NUCLEOTIDE SEQUENCE</scope>
    <source>
        <strain evidence="1">CBS6341</strain>
    </source>
</reference>
<keyword evidence="2" id="KW-1185">Reference proteome</keyword>
<accession>A0A9P8TBA3</accession>
<name>A0A9P8TBA3_9ASCO</name>
<gene>
    <name evidence="1" type="ORF">WICMUC_004414</name>
</gene>
<comment type="caution">
    <text evidence="1">The sequence shown here is derived from an EMBL/GenBank/DDBJ whole genome shotgun (WGS) entry which is preliminary data.</text>
</comment>
<protein>
    <submittedName>
        <fullName evidence="1">Uncharacterized protein</fullName>
    </submittedName>
</protein>
<evidence type="ECO:0000313" key="2">
    <source>
        <dbReference type="Proteomes" id="UP000769528"/>
    </source>
</evidence>
<dbReference type="AlphaFoldDB" id="A0A9P8TBA3"/>
<dbReference type="Proteomes" id="UP000769528">
    <property type="component" value="Unassembled WGS sequence"/>
</dbReference>
<dbReference type="OrthoDB" id="9909019at2759"/>